<evidence type="ECO:0000256" key="2">
    <source>
        <dbReference type="ARBA" id="ARBA00022450"/>
    </source>
</evidence>
<dbReference type="Gene3D" id="3.30.559.10">
    <property type="entry name" value="Chloramphenicol acetyltransferase-like domain"/>
    <property type="match status" value="1"/>
</dbReference>
<dbReference type="NCBIfam" id="TIGR01733">
    <property type="entry name" value="AA-adenyl-dom"/>
    <property type="match status" value="1"/>
</dbReference>
<evidence type="ECO:0000256" key="1">
    <source>
        <dbReference type="ARBA" id="ARBA00001957"/>
    </source>
</evidence>
<dbReference type="CDD" id="cd02440">
    <property type="entry name" value="AdoMet_MTases"/>
    <property type="match status" value="1"/>
</dbReference>
<dbReference type="Pfam" id="PF00501">
    <property type="entry name" value="AMP-binding"/>
    <property type="match status" value="1"/>
</dbReference>
<dbReference type="PANTHER" id="PTHR45527">
    <property type="entry name" value="NONRIBOSOMAL PEPTIDE SYNTHETASE"/>
    <property type="match status" value="1"/>
</dbReference>
<keyword evidence="2" id="KW-0596">Phosphopantetheine</keyword>
<dbReference type="InterPro" id="IPR029063">
    <property type="entry name" value="SAM-dependent_MTases_sf"/>
</dbReference>
<dbReference type="InterPro" id="IPR013217">
    <property type="entry name" value="Methyltransf_12"/>
</dbReference>
<comment type="cofactor">
    <cofactor evidence="1">
        <name>pantetheine 4'-phosphate</name>
        <dbReference type="ChEBI" id="CHEBI:47942"/>
    </cofactor>
</comment>
<dbReference type="FunFam" id="3.40.50.980:FF:000001">
    <property type="entry name" value="Non-ribosomal peptide synthetase"/>
    <property type="match status" value="1"/>
</dbReference>
<dbReference type="PANTHER" id="PTHR45527:SF1">
    <property type="entry name" value="FATTY ACID SYNTHASE"/>
    <property type="match status" value="1"/>
</dbReference>
<proteinExistence type="predicted"/>
<dbReference type="Pfam" id="PF08242">
    <property type="entry name" value="Methyltransf_12"/>
    <property type="match status" value="1"/>
</dbReference>
<dbReference type="Pfam" id="PF00668">
    <property type="entry name" value="Condensation"/>
    <property type="match status" value="1"/>
</dbReference>
<dbReference type="CDD" id="cd05930">
    <property type="entry name" value="A_NRPS"/>
    <property type="match status" value="1"/>
</dbReference>
<dbReference type="PROSITE" id="PS00455">
    <property type="entry name" value="AMP_BINDING"/>
    <property type="match status" value="1"/>
</dbReference>
<dbReference type="GO" id="GO:0043041">
    <property type="term" value="P:amino acid activation for nonribosomal peptide biosynthetic process"/>
    <property type="evidence" value="ECO:0007669"/>
    <property type="project" value="TreeGrafter"/>
</dbReference>
<feature type="domain" description="Carrier" evidence="5">
    <location>
        <begin position="1471"/>
        <end position="1546"/>
    </location>
</feature>
<dbReference type="CDD" id="cd19531">
    <property type="entry name" value="LCL_NRPS-like"/>
    <property type="match status" value="1"/>
</dbReference>
<dbReference type="Pfam" id="PF00550">
    <property type="entry name" value="PP-binding"/>
    <property type="match status" value="1"/>
</dbReference>
<reference evidence="6" key="1">
    <citation type="submission" date="2017-11" db="EMBL/GenBank/DDBJ databases">
        <title>Multiple mechanisms for the generation of chemical diversity occurring in parallel by monomodular nonribosomal peptide synthetases involved in rhabdopeptide biosynthesis.</title>
        <authorList>
            <person name="Cai X."/>
            <person name="Bode H.B."/>
        </authorList>
    </citation>
    <scope>NUCLEOTIDE SEQUENCE</scope>
    <source>
        <strain evidence="6">JSM26</strain>
    </source>
</reference>
<dbReference type="PROSITE" id="PS50075">
    <property type="entry name" value="CARRIER"/>
    <property type="match status" value="1"/>
</dbReference>
<sequence length="1569" mass="178715">MKNAAQIINEALNQGITLFVIDNKLKYKTSRDSMPSEQLLSEWKQHKQELIDFLNQIDSEEDTNTYRLQDIPRYDRAEHYPLSFAQQRLWLIDQLTEGSHQYNCTGDFRLREPLNFNAFDAAVATLLERHESLRTYFKIIDNEPRQVIATSYDLPMTMHDLSSLSEYEKEQQVKQLGEQEWKQAVNLSTDLMLRIRLLKLTKDDYFILYTIHHIACDGWSQAIFISELLTLYRAYCQGEDNPLPPLKVQYTDYAQWQRDWLQGDVLKKQLDYWQNQLSGISPLHRLPLDNPRPEKQHFEGRLHPQRISARLTQAIRALCTKHEVTLFMFLETAFAVLLSRYSNEKDILVGMPLAGRRHRDTESLIGFFVNSLVIRTDLSGQPTFSELLKQNSRTILDAYANQDLPFEMLVEKLSPERSLNYNPIFQIMFAVQNNQRDTTLEQDSVVTSKERSILTTRFDLEVHVFEEEQTDELSIVWISDSLFNRSTIERFIANYETLLSGIVEVMTDDSVNKEPPVHELPLLAEAEKYTLLHELNGPQNPYPQGRCFHELFEDQVALNPGKTALVFGGEALSYQAVNAQANQLAHYLIEQGIRPDTLVAICLPRSLQTVIALMGILKAGGAYVPLDASYPQARLQYMLEHSGAGFILTETSLVDKLPVSQQRVICLDTVQSHVQNLPADNIVYRPVPLTENHLAYVIYTSGSTGRPKGAMLEHKGWVNLAQAQARLFGADADIRGLQFASWSFDAAVLEMAMTLAYGATLYLISETHRRSPEWLNKMVEKHHITHAVLPPALLPHLDFSKWRTVSTLLLAGEAVAPHIAAQWSQGRKLFNVYGPTECTSIVTTALLTADKRVTIGKPLPNTVMRILNSDGNLVPLGAVGELHIGGIQLARGYRNAPDITEKQFIRDPFSASPADRLYRTGDLVRWTPEGELEFIGRLDSQVKIRGYRIELEEIEAVLAAHDIVSHAAVSTYGHDRENQKLIAYISPTTAWLDEKVTAFNENYLENWKNIFDGQHTSENIVHDNDNDNDNDNDKDGTDSDSDFSGWMNNYTGQPITLNQMEEWRAGIIQRIESLHPRRLLEIGCGTGVLLYRYAAQCESVLATDISADVLARHKKILQQRGWSHVELRRGDALNLGTITPDQFDTVVINSVVQYFPNVQYLEKVFAQLLPVTKAGGKILLADIRNLDLLTAHATAIEHGQLNGQRIEVSTLANRIQRRLQQESELLLSPTYFTQLPTRYPEISRVDILVKRGVGDNEMLRYRYDVILHKKNEYTTPCDDLSCTWYDFSTLEDLRDLLQTGIDQTAGVSGIPNARIKEDFILAEGLRHWPANQMIPPSEYAGGFSPQTMEQVQALESLLHYAEQCGYQCGVTWSQQRPDLLDVIFSRGELPQIQARSDYSQTHLANYPQLPAISGELAERLESALKKQLPDYMIPSLYIPLERMPLNLNNKVDRKALPIPNESDLRRQAYVAPRNEIEQKISQLWQKLLNVSQVGIYDNFFTQGGHSLQATCLISSIRNELNVKIPLRSLFEHPTLEQLSQIVTVHLIEESRKHFRTEQETTKKILKGDI</sequence>
<dbReference type="SUPFAM" id="SSF53335">
    <property type="entry name" value="S-adenosyl-L-methionine-dependent methyltransferases"/>
    <property type="match status" value="1"/>
</dbReference>
<dbReference type="GO" id="GO:0005737">
    <property type="term" value="C:cytoplasm"/>
    <property type="evidence" value="ECO:0007669"/>
    <property type="project" value="TreeGrafter"/>
</dbReference>
<dbReference type="InterPro" id="IPR036736">
    <property type="entry name" value="ACP-like_sf"/>
</dbReference>
<dbReference type="InterPro" id="IPR010071">
    <property type="entry name" value="AA_adenyl_dom"/>
</dbReference>
<evidence type="ECO:0000256" key="4">
    <source>
        <dbReference type="SAM" id="MobiDB-lite"/>
    </source>
</evidence>
<dbReference type="InterPro" id="IPR042099">
    <property type="entry name" value="ANL_N_sf"/>
</dbReference>
<dbReference type="InterPro" id="IPR020845">
    <property type="entry name" value="AMP-binding_CS"/>
</dbReference>
<evidence type="ECO:0000259" key="5">
    <source>
        <dbReference type="PROSITE" id="PS50075"/>
    </source>
</evidence>
<dbReference type="SUPFAM" id="SSF52777">
    <property type="entry name" value="CoA-dependent acyltransferases"/>
    <property type="match status" value="2"/>
</dbReference>
<dbReference type="GO" id="GO:0003824">
    <property type="term" value="F:catalytic activity"/>
    <property type="evidence" value="ECO:0007669"/>
    <property type="project" value="InterPro"/>
</dbReference>
<evidence type="ECO:0000313" key="6">
    <source>
        <dbReference type="EMBL" id="ANG60384.2"/>
    </source>
</evidence>
<accession>A0A173DW17</accession>
<organism evidence="6">
    <name type="scientific">Xenorhabdus cabanillasii</name>
    <dbReference type="NCBI Taxonomy" id="351673"/>
    <lineage>
        <taxon>Bacteria</taxon>
        <taxon>Pseudomonadati</taxon>
        <taxon>Pseudomonadota</taxon>
        <taxon>Gammaproteobacteria</taxon>
        <taxon>Enterobacterales</taxon>
        <taxon>Morganellaceae</taxon>
        <taxon>Xenorhabdus</taxon>
    </lineage>
</organism>
<dbReference type="Gene3D" id="1.10.1200.10">
    <property type="entry name" value="ACP-like"/>
    <property type="match status" value="1"/>
</dbReference>
<protein>
    <submittedName>
        <fullName evidence="6">Nonribosomal peptide synthetase CabC</fullName>
    </submittedName>
</protein>
<dbReference type="FunFam" id="1.10.1200.10:FF:000005">
    <property type="entry name" value="Nonribosomal peptide synthetase 1"/>
    <property type="match status" value="1"/>
</dbReference>
<keyword evidence="3" id="KW-0597">Phosphoprotein</keyword>
<dbReference type="EMBL" id="KR871224">
    <property type="protein sequence ID" value="ANG60384.2"/>
    <property type="molecule type" value="Genomic_DNA"/>
</dbReference>
<dbReference type="InterPro" id="IPR041464">
    <property type="entry name" value="TubC_N"/>
</dbReference>
<dbReference type="PIRSF" id="PIRSF001617">
    <property type="entry name" value="Alpha-AR"/>
    <property type="match status" value="1"/>
</dbReference>
<name>A0A173DW17_9GAMM</name>
<feature type="compositionally biased region" description="Basic and acidic residues" evidence="4">
    <location>
        <begin position="1020"/>
        <end position="1037"/>
    </location>
</feature>
<dbReference type="GO" id="GO:0044550">
    <property type="term" value="P:secondary metabolite biosynthetic process"/>
    <property type="evidence" value="ECO:0007669"/>
    <property type="project" value="TreeGrafter"/>
</dbReference>
<dbReference type="SUPFAM" id="SSF47336">
    <property type="entry name" value="ACP-like"/>
    <property type="match status" value="1"/>
</dbReference>
<dbReference type="GO" id="GO:0031177">
    <property type="term" value="F:phosphopantetheine binding"/>
    <property type="evidence" value="ECO:0007669"/>
    <property type="project" value="TreeGrafter"/>
</dbReference>
<dbReference type="InterPro" id="IPR009081">
    <property type="entry name" value="PP-bd_ACP"/>
</dbReference>
<dbReference type="InterPro" id="IPR023213">
    <property type="entry name" value="CAT-like_dom_sf"/>
</dbReference>
<evidence type="ECO:0000256" key="3">
    <source>
        <dbReference type="ARBA" id="ARBA00022553"/>
    </source>
</evidence>
<dbReference type="InterPro" id="IPR044894">
    <property type="entry name" value="TubC_N_sf"/>
</dbReference>
<dbReference type="Gene3D" id="3.30.300.30">
    <property type="match status" value="2"/>
</dbReference>
<dbReference type="InterPro" id="IPR001242">
    <property type="entry name" value="Condensation_dom"/>
</dbReference>
<dbReference type="FunFam" id="3.40.50.12780:FF:000012">
    <property type="entry name" value="Non-ribosomal peptide synthetase"/>
    <property type="match status" value="1"/>
</dbReference>
<dbReference type="Gene3D" id="3.40.50.150">
    <property type="entry name" value="Vaccinia Virus protein VP39"/>
    <property type="match status" value="1"/>
</dbReference>
<dbReference type="SUPFAM" id="SSF56801">
    <property type="entry name" value="Acetyl-CoA synthetase-like"/>
    <property type="match status" value="1"/>
</dbReference>
<dbReference type="InterPro" id="IPR000873">
    <property type="entry name" value="AMP-dep_synth/lig_dom"/>
</dbReference>
<dbReference type="Gene3D" id="1.10.10.1830">
    <property type="entry name" value="Non-ribosomal peptide synthase, adenylation domain"/>
    <property type="match status" value="1"/>
</dbReference>
<dbReference type="Gene3D" id="3.40.50.12780">
    <property type="entry name" value="N-terminal domain of ligase-like"/>
    <property type="match status" value="1"/>
</dbReference>
<feature type="region of interest" description="Disordered" evidence="4">
    <location>
        <begin position="1018"/>
        <end position="1045"/>
    </location>
</feature>
<dbReference type="Pfam" id="PF18563">
    <property type="entry name" value="TubC_N"/>
    <property type="match status" value="1"/>
</dbReference>
<dbReference type="Gene3D" id="3.30.559.30">
    <property type="entry name" value="Nonribosomal peptide synthetase, condensation domain"/>
    <property type="match status" value="1"/>
</dbReference>
<dbReference type="InterPro" id="IPR045851">
    <property type="entry name" value="AMP-bd_C_sf"/>
</dbReference>